<dbReference type="Pfam" id="PF07648">
    <property type="entry name" value="Kazal_2"/>
    <property type="match status" value="1"/>
</dbReference>
<feature type="signal peptide" evidence="1">
    <location>
        <begin position="1"/>
        <end position="19"/>
    </location>
</feature>
<evidence type="ECO:0000256" key="1">
    <source>
        <dbReference type="SAM" id="SignalP"/>
    </source>
</evidence>
<dbReference type="Proteomes" id="UP001259832">
    <property type="component" value="Unassembled WGS sequence"/>
</dbReference>
<dbReference type="AlphaFoldDB" id="A0AAD9GB12"/>
<dbReference type="Gene3D" id="3.30.60.30">
    <property type="match status" value="1"/>
</dbReference>
<proteinExistence type="predicted"/>
<dbReference type="PROSITE" id="PS51465">
    <property type="entry name" value="KAZAL_2"/>
    <property type="match status" value="1"/>
</dbReference>
<dbReference type="CDD" id="cd00104">
    <property type="entry name" value="KAZAL_FS"/>
    <property type="match status" value="1"/>
</dbReference>
<keyword evidence="1" id="KW-0732">Signal</keyword>
<dbReference type="SUPFAM" id="SSF100895">
    <property type="entry name" value="Kazal-type serine protease inhibitors"/>
    <property type="match status" value="1"/>
</dbReference>
<evidence type="ECO:0000313" key="4">
    <source>
        <dbReference type="Proteomes" id="UP001259832"/>
    </source>
</evidence>
<dbReference type="SMART" id="SM00280">
    <property type="entry name" value="KAZAL"/>
    <property type="match status" value="1"/>
</dbReference>
<gene>
    <name evidence="3" type="ORF">P3T76_010855</name>
</gene>
<dbReference type="InterPro" id="IPR036058">
    <property type="entry name" value="Kazal_dom_sf"/>
</dbReference>
<organism evidence="3 4">
    <name type="scientific">Phytophthora citrophthora</name>
    <dbReference type="NCBI Taxonomy" id="4793"/>
    <lineage>
        <taxon>Eukaryota</taxon>
        <taxon>Sar</taxon>
        <taxon>Stramenopiles</taxon>
        <taxon>Oomycota</taxon>
        <taxon>Peronosporomycetes</taxon>
        <taxon>Peronosporales</taxon>
        <taxon>Peronosporaceae</taxon>
        <taxon>Phytophthora</taxon>
    </lineage>
</organism>
<name>A0AAD9GB12_9STRA</name>
<accession>A0AAD9GB12</accession>
<feature type="domain" description="Kazal-like" evidence="2">
    <location>
        <begin position="18"/>
        <end position="73"/>
    </location>
</feature>
<sequence>MKFSIVPVLAALLIAGTSAWDIACFAAPGLRCGGAERIICASNGVTYENMCEFYRGNCDNKGLRVLHDGMCKRDGTR</sequence>
<evidence type="ECO:0000313" key="3">
    <source>
        <dbReference type="EMBL" id="KAK1935089.1"/>
    </source>
</evidence>
<reference evidence="3" key="1">
    <citation type="submission" date="2023-08" db="EMBL/GenBank/DDBJ databases">
        <title>Reference Genome Resource for the Citrus Pathogen Phytophthora citrophthora.</title>
        <authorList>
            <person name="Moller H."/>
            <person name="Coetzee B."/>
            <person name="Rose L.J."/>
            <person name="Van Niekerk J.M."/>
        </authorList>
    </citation>
    <scope>NUCLEOTIDE SEQUENCE</scope>
    <source>
        <strain evidence="3">STE-U-9442</strain>
    </source>
</reference>
<keyword evidence="4" id="KW-1185">Reference proteome</keyword>
<protein>
    <submittedName>
        <fullName evidence="3">SPARC-related modular calcium-binding protein 1</fullName>
    </submittedName>
</protein>
<comment type="caution">
    <text evidence="3">The sequence shown here is derived from an EMBL/GenBank/DDBJ whole genome shotgun (WGS) entry which is preliminary data.</text>
</comment>
<dbReference type="InterPro" id="IPR002350">
    <property type="entry name" value="Kazal_dom"/>
</dbReference>
<evidence type="ECO:0000259" key="2">
    <source>
        <dbReference type="PROSITE" id="PS51465"/>
    </source>
</evidence>
<feature type="chain" id="PRO_5041897726" evidence="1">
    <location>
        <begin position="20"/>
        <end position="77"/>
    </location>
</feature>
<dbReference type="EMBL" id="JASMQC010000024">
    <property type="protein sequence ID" value="KAK1935089.1"/>
    <property type="molecule type" value="Genomic_DNA"/>
</dbReference>